<evidence type="ECO:0000313" key="1">
    <source>
        <dbReference type="EMBL" id="KAK3700739.1"/>
    </source>
</evidence>
<name>A0ACC3MQJ6_9PEZI</name>
<proteinExistence type="predicted"/>
<comment type="caution">
    <text evidence="1">The sequence shown here is derived from an EMBL/GenBank/DDBJ whole genome shotgun (WGS) entry which is preliminary data.</text>
</comment>
<sequence length="1412" mass="156954">MDATVQPVPRSLDRLKALDSLPDLASQLKEAKQLCTHPSKADMIAKWLLERLKSGEEARLSPEAWETLHLTVRLLSPERLASLMATHDFFGTTKASLEAAEEAGVPLSEIAIVLAFLLEVSKRPDAAHVKAVLSAPAPLAASFLGAWLRSSRQSVTILENGSQQTLYSLLAPGVEIWHLRKHFEGENELFAKHCLKFAASFLREKDATRDQSPSTRKRKLGHEAEGQGCRRAIESLLARHIFLPARLAFFRAQSESESSNLRQVGSQKPSYMIEHMLEPLQTFFAQLREDELHSSVTLSLSQLLEVALRCAPRSNPRQRMKERPWNEAVFEALHSCNKDSNGALIHRSALVEMLSVIGQHASLSKDTLTSIIDTHSNIASLDRGSIDWPLIAQVIELDSDVFTDYQLAEVLFSSLTPTMVQRGDHLSRRDVYTRDSDLISDPGYDWRPDATGGPLQLRWKDGIVVPIMKAFAKRRDLETFIGLWKKQLPNDTHNEIWSVWTKLDQSFGPLVEQSLTGSQIMQLFDSLYSDVADASPLSQTEEIPLGQRRLHAGIVILSAVLSGIRSDALLDDLHGRLGPLFAELRRLSDQFHDGVELTGPMASKERCGWSLTTKVFEMRFPLWAAQQSNPSTISDQGVSLLEDSSVRTALEISRSIRTVPEALVRSKKIASDADCYIGSLCSYFYLHQHSQHGECAAICAETATKLLRSMDPSSFEVLLRYPRIPVIVDGDTRRNVLSSCIQAVATSTGSVSQDPSALVALKAVAISAVTESQTEVIADLVQVLLSRLERDGSSEDRIRSVHTGADTVVCVEQALLDIISVIPTHSLSRAQREAVIEITCRLQCGFESEQEPEVQRGRLALLVKMMELPNATSTLSTNPAELWSLARSTNADDAAEELKNVKLFEALVKLVLGHLLSTQDQDRSRAMLIELSGDVKDQIDLICVQRQLDGCSCTLAVIKSIVGQLETEAREDLKSQLAHRNSAAMKEFAALCFGLVTEQMVGDYQDVLTVARTKWLQPALHTLLELPEVLVQHSSAETDASLENTIELFLSRLEDFISRDQPALDEEGTRVEQTYLTPAIVSCYELVCKYDKSRDAPRLARIAARTMEFAPQPTERAATLTAFERYLNKSDIQTRLQLVGHFLSRTTSFQSSVISLLEIWIASLDKNAMEYRAEPWPGALISMLLLLFMDNPNFVVTKKAIDCILLVLRQKSFLMNQHGIEATLAACVSLSRSDRANTLYVDICSIVSVLLLQYHSRLQGRFHLVIKVIPALMSCLFHKSNAPASSEFKPTPPTAKAAQQLARLLTLFCEPPQPRRQSNGNALVDESRKQQARVGQYAQYVLHHYCSLVLVGTTVDGIREALTPGVWSAIEAIEINDAEGIKSLSAAMNNSERAVLRDVYGDWRRFGTWRGE</sequence>
<dbReference type="Proteomes" id="UP001281147">
    <property type="component" value="Unassembled WGS sequence"/>
</dbReference>
<organism evidence="1 2">
    <name type="scientific">Vermiconidia calcicola</name>
    <dbReference type="NCBI Taxonomy" id="1690605"/>
    <lineage>
        <taxon>Eukaryota</taxon>
        <taxon>Fungi</taxon>
        <taxon>Dikarya</taxon>
        <taxon>Ascomycota</taxon>
        <taxon>Pezizomycotina</taxon>
        <taxon>Dothideomycetes</taxon>
        <taxon>Dothideomycetidae</taxon>
        <taxon>Mycosphaerellales</taxon>
        <taxon>Extremaceae</taxon>
        <taxon>Vermiconidia</taxon>
    </lineage>
</organism>
<protein>
    <submittedName>
        <fullName evidence="1">Uncharacterized protein</fullName>
    </submittedName>
</protein>
<accession>A0ACC3MQJ6</accession>
<reference evidence="1" key="1">
    <citation type="submission" date="2023-07" db="EMBL/GenBank/DDBJ databases">
        <title>Black Yeasts Isolated from many extreme environments.</title>
        <authorList>
            <person name="Coleine C."/>
            <person name="Stajich J.E."/>
            <person name="Selbmann L."/>
        </authorList>
    </citation>
    <scope>NUCLEOTIDE SEQUENCE</scope>
    <source>
        <strain evidence="1">CCFEE 5714</strain>
    </source>
</reference>
<evidence type="ECO:0000313" key="2">
    <source>
        <dbReference type="Proteomes" id="UP001281147"/>
    </source>
</evidence>
<gene>
    <name evidence="1" type="ORF">LTR37_015822</name>
</gene>
<keyword evidence="2" id="KW-1185">Reference proteome</keyword>
<dbReference type="EMBL" id="JAUTXU010000181">
    <property type="protein sequence ID" value="KAK3700739.1"/>
    <property type="molecule type" value="Genomic_DNA"/>
</dbReference>